<feature type="compositionally biased region" description="Basic and acidic residues" evidence="1">
    <location>
        <begin position="60"/>
        <end position="78"/>
    </location>
</feature>
<keyword evidence="3" id="KW-1185">Reference proteome</keyword>
<gene>
    <name evidence="2" type="ORF">LTRI10_LOCUS46622</name>
</gene>
<dbReference type="AlphaFoldDB" id="A0AAV2GB14"/>
<name>A0AAV2GB14_9ROSI</name>
<protein>
    <submittedName>
        <fullName evidence="2">Uncharacterized protein</fullName>
    </submittedName>
</protein>
<dbReference type="EMBL" id="OZ034821">
    <property type="protein sequence ID" value="CAL1406928.1"/>
    <property type="molecule type" value="Genomic_DNA"/>
</dbReference>
<proteinExistence type="predicted"/>
<reference evidence="2 3" key="1">
    <citation type="submission" date="2024-04" db="EMBL/GenBank/DDBJ databases">
        <authorList>
            <person name="Fracassetti M."/>
        </authorList>
    </citation>
    <scope>NUCLEOTIDE SEQUENCE [LARGE SCALE GENOMIC DNA]</scope>
</reference>
<evidence type="ECO:0000313" key="3">
    <source>
        <dbReference type="Proteomes" id="UP001497516"/>
    </source>
</evidence>
<evidence type="ECO:0000313" key="2">
    <source>
        <dbReference type="EMBL" id="CAL1406928.1"/>
    </source>
</evidence>
<organism evidence="2 3">
    <name type="scientific">Linum trigynum</name>
    <dbReference type="NCBI Taxonomy" id="586398"/>
    <lineage>
        <taxon>Eukaryota</taxon>
        <taxon>Viridiplantae</taxon>
        <taxon>Streptophyta</taxon>
        <taxon>Embryophyta</taxon>
        <taxon>Tracheophyta</taxon>
        <taxon>Spermatophyta</taxon>
        <taxon>Magnoliopsida</taxon>
        <taxon>eudicotyledons</taxon>
        <taxon>Gunneridae</taxon>
        <taxon>Pentapetalae</taxon>
        <taxon>rosids</taxon>
        <taxon>fabids</taxon>
        <taxon>Malpighiales</taxon>
        <taxon>Linaceae</taxon>
        <taxon>Linum</taxon>
    </lineage>
</organism>
<sequence length="183" mass="21493">MDPQIQAIPHIDFSFPNETKETLRSIKKHIELVEKACAQCSQDNLDYTIQSANEEEEANHEDVEEHIEVGTESSRDNNDQECPLMAYHTFPHFCSKMSGSSDEMQDDLIKEIVGDLLSNPCWKKKSEKGRGKKLWRIRKKAMMRRFLIFSKGRDHIQKKEGGLKMQLASRRRIKLRWKRLHRP</sequence>
<evidence type="ECO:0000256" key="1">
    <source>
        <dbReference type="SAM" id="MobiDB-lite"/>
    </source>
</evidence>
<dbReference type="Proteomes" id="UP001497516">
    <property type="component" value="Chromosome 8"/>
</dbReference>
<feature type="region of interest" description="Disordered" evidence="1">
    <location>
        <begin position="54"/>
        <end position="78"/>
    </location>
</feature>
<accession>A0AAV2GB14</accession>